<dbReference type="Proteomes" id="UP000234275">
    <property type="component" value="Unassembled WGS sequence"/>
</dbReference>
<dbReference type="OrthoDB" id="4362041at2759"/>
<evidence type="ECO:0000313" key="1">
    <source>
        <dbReference type="EMBL" id="PLB53224.1"/>
    </source>
</evidence>
<name>A0A2I2GK17_9EURO</name>
<protein>
    <submittedName>
        <fullName evidence="1">Uncharacterized protein</fullName>
    </submittedName>
</protein>
<dbReference type="RefSeq" id="XP_024708526.1">
    <property type="nucleotide sequence ID" value="XM_024848835.1"/>
</dbReference>
<evidence type="ECO:0000313" key="2">
    <source>
        <dbReference type="Proteomes" id="UP000234275"/>
    </source>
</evidence>
<proteinExistence type="predicted"/>
<comment type="caution">
    <text evidence="1">The sequence shown here is derived from an EMBL/GenBank/DDBJ whole genome shotgun (WGS) entry which is preliminary data.</text>
</comment>
<dbReference type="EMBL" id="MSFO01000002">
    <property type="protein sequence ID" value="PLB53224.1"/>
    <property type="molecule type" value="Genomic_DNA"/>
</dbReference>
<gene>
    <name evidence="1" type="ORF">P170DRAFT_434928</name>
</gene>
<sequence>MHPLKNILRLSFLPRTRTRPWKGKSVEIDYCSVHCHNEYHIPSGTAAFPLPPLPPASDGRVTVTVNNVGDDSGSPSLFSASACDSDSDSDCDSEVAVNESALDLDLNRDLHPLGVGASSRAGLVRVVSWASILSHRCRWTRRQERDLAIAEREQA</sequence>
<organism evidence="1 2">
    <name type="scientific">Aspergillus steynii IBT 23096</name>
    <dbReference type="NCBI Taxonomy" id="1392250"/>
    <lineage>
        <taxon>Eukaryota</taxon>
        <taxon>Fungi</taxon>
        <taxon>Dikarya</taxon>
        <taxon>Ascomycota</taxon>
        <taxon>Pezizomycotina</taxon>
        <taxon>Eurotiomycetes</taxon>
        <taxon>Eurotiomycetidae</taxon>
        <taxon>Eurotiales</taxon>
        <taxon>Aspergillaceae</taxon>
        <taxon>Aspergillus</taxon>
        <taxon>Aspergillus subgen. Circumdati</taxon>
    </lineage>
</organism>
<dbReference type="VEuPathDB" id="FungiDB:P170DRAFT_434928"/>
<keyword evidence="2" id="KW-1185">Reference proteome</keyword>
<dbReference type="GeneID" id="36556534"/>
<dbReference type="AlphaFoldDB" id="A0A2I2GK17"/>
<accession>A0A2I2GK17</accession>
<reference evidence="1 2" key="1">
    <citation type="submission" date="2016-12" db="EMBL/GenBank/DDBJ databases">
        <title>The genomes of Aspergillus section Nigri reveals drivers in fungal speciation.</title>
        <authorList>
            <consortium name="DOE Joint Genome Institute"/>
            <person name="Vesth T.C."/>
            <person name="Nybo J."/>
            <person name="Theobald S."/>
            <person name="Brandl J."/>
            <person name="Frisvad J.C."/>
            <person name="Nielsen K.F."/>
            <person name="Lyhne E.K."/>
            <person name="Kogle M.E."/>
            <person name="Kuo A."/>
            <person name="Riley R."/>
            <person name="Clum A."/>
            <person name="Nolan M."/>
            <person name="Lipzen A."/>
            <person name="Salamov A."/>
            <person name="Henrissat B."/>
            <person name="Wiebenga A."/>
            <person name="De Vries R.P."/>
            <person name="Grigoriev I.V."/>
            <person name="Mortensen U.H."/>
            <person name="Andersen M.R."/>
            <person name="Baker S.E."/>
        </authorList>
    </citation>
    <scope>NUCLEOTIDE SEQUENCE [LARGE SCALE GENOMIC DNA]</scope>
    <source>
        <strain evidence="1 2">IBT 23096</strain>
    </source>
</reference>